<dbReference type="GO" id="GO:0032791">
    <property type="term" value="F:lead ion binding"/>
    <property type="evidence" value="ECO:0007669"/>
    <property type="project" value="TreeGrafter"/>
</dbReference>
<dbReference type="PANTHER" id="PTHR39168">
    <property type="entry name" value="TRANSCRIPTIONAL REGULATOR-RELATED"/>
    <property type="match status" value="1"/>
</dbReference>
<dbReference type="GO" id="GO:0003700">
    <property type="term" value="F:DNA-binding transcription factor activity"/>
    <property type="evidence" value="ECO:0007669"/>
    <property type="project" value="InterPro"/>
</dbReference>
<dbReference type="AlphaFoldDB" id="A0AAN5MGG8"/>
<dbReference type="CDD" id="cd00090">
    <property type="entry name" value="HTH_ARSR"/>
    <property type="match status" value="1"/>
</dbReference>
<protein>
    <submittedName>
        <fullName evidence="2">Winged helix-turn-helix transcriptional regulator</fullName>
    </submittedName>
</protein>
<evidence type="ECO:0000313" key="2">
    <source>
        <dbReference type="EMBL" id="HAT3808919.1"/>
    </source>
</evidence>
<dbReference type="RefSeq" id="WP_262860694.1">
    <property type="nucleotide sequence ID" value="NZ_JAHTWE010000030.1"/>
</dbReference>
<evidence type="ECO:0000259" key="1">
    <source>
        <dbReference type="PROSITE" id="PS50987"/>
    </source>
</evidence>
<dbReference type="InterPro" id="IPR036388">
    <property type="entry name" value="WH-like_DNA-bd_sf"/>
</dbReference>
<evidence type="ECO:0000313" key="3">
    <source>
        <dbReference type="Proteomes" id="UP000865968"/>
    </source>
</evidence>
<accession>A0AAN5MGG8</accession>
<dbReference type="GO" id="GO:0097063">
    <property type="term" value="F:cadmium ion sensor activity"/>
    <property type="evidence" value="ECO:0007669"/>
    <property type="project" value="TreeGrafter"/>
</dbReference>
<sequence>MSEEHTSELETALAGVAAALADPSRIRMLCALMDGRAWTATELSIAADISASTTSAHLAKLVAGKLIICIPQGRHRYYQLAGLNVAEIIEKMMNLTGIPVTAAIRKSSAPPHLRQARTCYDHLAGETAVAVYDAMQEKGWITADGTALTVSGESALTALGLPAAHTVKRVFCCGCLDWSERRFHLGGYLGAALFTHCEQQGWLIRTPGYREVTITGKGKKHFRQWLGIQIPSL</sequence>
<dbReference type="SMART" id="SM00418">
    <property type="entry name" value="HTH_ARSR"/>
    <property type="match status" value="1"/>
</dbReference>
<reference evidence="2" key="2">
    <citation type="submission" date="2020-10" db="EMBL/GenBank/DDBJ databases">
        <authorList>
            <consortium name="NCBI Pathogen Detection Project"/>
        </authorList>
    </citation>
    <scope>NUCLEOTIDE SEQUENCE</scope>
    <source>
        <strain evidence="2">Morganella morganii ARLG-3209</strain>
    </source>
</reference>
<dbReference type="Gene3D" id="1.10.10.10">
    <property type="entry name" value="Winged helix-like DNA-binding domain superfamily/Winged helix DNA-binding domain"/>
    <property type="match status" value="1"/>
</dbReference>
<dbReference type="InterPro" id="IPR036390">
    <property type="entry name" value="WH_DNA-bd_sf"/>
</dbReference>
<name>A0AAN5MGG8_MORMO</name>
<dbReference type="GO" id="GO:0003677">
    <property type="term" value="F:DNA binding"/>
    <property type="evidence" value="ECO:0007669"/>
    <property type="project" value="TreeGrafter"/>
</dbReference>
<dbReference type="InterPro" id="IPR011991">
    <property type="entry name" value="ArsR-like_HTH"/>
</dbReference>
<dbReference type="EMBL" id="DACSWI010000004">
    <property type="protein sequence ID" value="HAT3808919.1"/>
    <property type="molecule type" value="Genomic_DNA"/>
</dbReference>
<dbReference type="PROSITE" id="PS50987">
    <property type="entry name" value="HTH_ARSR_2"/>
    <property type="match status" value="1"/>
</dbReference>
<proteinExistence type="predicted"/>
<dbReference type="SUPFAM" id="SSF46785">
    <property type="entry name" value="Winged helix' DNA-binding domain"/>
    <property type="match status" value="1"/>
</dbReference>
<dbReference type="GO" id="GO:0046686">
    <property type="term" value="P:response to cadmium ion"/>
    <property type="evidence" value="ECO:0007669"/>
    <property type="project" value="TreeGrafter"/>
</dbReference>
<dbReference type="PANTHER" id="PTHR39168:SF1">
    <property type="entry name" value="TRANSCRIPTIONAL REGULATORY PROTEIN"/>
    <property type="match status" value="1"/>
</dbReference>
<dbReference type="InterPro" id="IPR001845">
    <property type="entry name" value="HTH_ArsR_DNA-bd_dom"/>
</dbReference>
<dbReference type="GO" id="GO:0010288">
    <property type="term" value="P:response to lead ion"/>
    <property type="evidence" value="ECO:0007669"/>
    <property type="project" value="TreeGrafter"/>
</dbReference>
<dbReference type="Pfam" id="PF12840">
    <property type="entry name" value="HTH_20"/>
    <property type="match status" value="1"/>
</dbReference>
<feature type="domain" description="HTH arsR-type" evidence="1">
    <location>
        <begin position="5"/>
        <end position="100"/>
    </location>
</feature>
<gene>
    <name evidence="2" type="ORF">I8608_001765</name>
</gene>
<dbReference type="InterPro" id="IPR052543">
    <property type="entry name" value="HTH_Metal-responsive_Reg"/>
</dbReference>
<comment type="caution">
    <text evidence="2">The sequence shown here is derived from an EMBL/GenBank/DDBJ whole genome shotgun (WGS) entry which is preliminary data.</text>
</comment>
<organism evidence="2 3">
    <name type="scientific">Morganella morganii</name>
    <name type="common">Proteus morganii</name>
    <dbReference type="NCBI Taxonomy" id="582"/>
    <lineage>
        <taxon>Bacteria</taxon>
        <taxon>Pseudomonadati</taxon>
        <taxon>Pseudomonadota</taxon>
        <taxon>Gammaproteobacteria</taxon>
        <taxon>Enterobacterales</taxon>
        <taxon>Morganellaceae</taxon>
        <taxon>Morganella</taxon>
    </lineage>
</organism>
<reference evidence="2" key="1">
    <citation type="journal article" date="2018" name="Genome Biol.">
        <title>SKESA: strategic k-mer extension for scrupulous assemblies.</title>
        <authorList>
            <person name="Souvorov A."/>
            <person name="Agarwala R."/>
            <person name="Lipman D.J."/>
        </authorList>
    </citation>
    <scope>NUCLEOTIDE SEQUENCE</scope>
    <source>
        <strain evidence="2">Morganella morganii ARLG-3209</strain>
    </source>
</reference>
<dbReference type="Proteomes" id="UP000865968">
    <property type="component" value="Unassembled WGS sequence"/>
</dbReference>